<comment type="caution">
    <text evidence="2">The sequence shown here is derived from an EMBL/GenBank/DDBJ whole genome shotgun (WGS) entry which is preliminary data.</text>
</comment>
<reference evidence="2" key="1">
    <citation type="submission" date="2021-03" db="EMBL/GenBank/DDBJ databases">
        <authorList>
            <person name="Tagirdzhanova G."/>
        </authorList>
    </citation>
    <scope>NUCLEOTIDE SEQUENCE</scope>
</reference>
<dbReference type="AlphaFoldDB" id="A0A8H3PKJ0"/>
<accession>A0A8H3PKJ0</accession>
<name>A0A8H3PKJ0_9LECA</name>
<evidence type="ECO:0000313" key="2">
    <source>
        <dbReference type="EMBL" id="CAF9942799.1"/>
    </source>
</evidence>
<dbReference type="Proteomes" id="UP000664203">
    <property type="component" value="Unassembled WGS sequence"/>
</dbReference>
<feature type="compositionally biased region" description="Pro residues" evidence="1">
    <location>
        <begin position="1"/>
        <end position="10"/>
    </location>
</feature>
<dbReference type="OrthoDB" id="10452851at2759"/>
<organism evidence="2 3">
    <name type="scientific">Alectoria fallacina</name>
    <dbReference type="NCBI Taxonomy" id="1903189"/>
    <lineage>
        <taxon>Eukaryota</taxon>
        <taxon>Fungi</taxon>
        <taxon>Dikarya</taxon>
        <taxon>Ascomycota</taxon>
        <taxon>Pezizomycotina</taxon>
        <taxon>Lecanoromycetes</taxon>
        <taxon>OSLEUM clade</taxon>
        <taxon>Lecanoromycetidae</taxon>
        <taxon>Lecanorales</taxon>
        <taxon>Lecanorineae</taxon>
        <taxon>Parmeliaceae</taxon>
        <taxon>Alectoria</taxon>
    </lineage>
</organism>
<gene>
    <name evidence="2" type="ORF">ALECFALPRED_010073</name>
</gene>
<evidence type="ECO:0000313" key="3">
    <source>
        <dbReference type="Proteomes" id="UP000664203"/>
    </source>
</evidence>
<feature type="region of interest" description="Disordered" evidence="1">
    <location>
        <begin position="1"/>
        <end position="22"/>
    </location>
</feature>
<keyword evidence="3" id="KW-1185">Reference proteome</keyword>
<dbReference type="EMBL" id="CAJPDR010000815">
    <property type="protein sequence ID" value="CAF9942799.1"/>
    <property type="molecule type" value="Genomic_DNA"/>
</dbReference>
<sequence>MPNSSAPPPRSRATPPFHPVEPAALDPKIKKFLQQIEEIEQDIPPDRRIKAKVLCPVIQANQEAKRLGLENAPSRWCGGRDGWILWTRYGPFSMLARRKVEKDQLPVRISTLRMDEQCIAYRRLHQVATPTQLAKYYRLHCAQLDEMRMPPCFRPAQPFQGPEADGACASGKVLPLGSSCFKGADAACAVVGRGDRIEGELATRRSWWTRAYAHGLETLVEGCEALLRR</sequence>
<evidence type="ECO:0000256" key="1">
    <source>
        <dbReference type="SAM" id="MobiDB-lite"/>
    </source>
</evidence>
<proteinExistence type="predicted"/>
<protein>
    <submittedName>
        <fullName evidence="2">Uncharacterized protein</fullName>
    </submittedName>
</protein>